<dbReference type="PANTHER" id="PTHR43522:SF2">
    <property type="entry name" value="TRANSKETOLASE 1-RELATED"/>
    <property type="match status" value="1"/>
</dbReference>
<evidence type="ECO:0000256" key="6">
    <source>
        <dbReference type="ARBA" id="ARBA00022679"/>
    </source>
</evidence>
<evidence type="ECO:0000256" key="3">
    <source>
        <dbReference type="ARBA" id="ARBA00007131"/>
    </source>
</evidence>
<gene>
    <name evidence="12" type="ORF">MNBD_PLANCTO02-1224</name>
</gene>
<dbReference type="SUPFAM" id="SSF52922">
    <property type="entry name" value="TK C-terminal domain-like"/>
    <property type="match status" value="1"/>
</dbReference>
<sequence>MRNMSRMSGITKTSIDTIRTLSMDAVQAANSGHPGTPMALAPVAYELWQKHLNYDPQNPTWANRDRFVLSIGHASTLLYSMLHLAGVNDVDENGLPVDAPAVTLEDIKNFRQLDSKCPGHPEYRWTSGVEMTTGPLGQGVATSVGMAIASKWQGANYSDELINYNVYALCGDGCMMEGIASEAASLAGHLKLANLCWIYDSNHITIEGDTDLAFTEDVAARFVAYGWNVLHVDDANDLDALNNAFDNFKKETAAPTFIVVKSHIGYGSPNKQDTHGAHGAPLGDEEIKLTKQSYGWQSETPFFVPDGVREDFQSGIGKRGAVAFTEWTEKFEEYQKQNQEKATELHLMQTGKLPANWEKDLPEFPADAKGDATRNSSGKVLNAVAKNIPWLIGGSADLAPSTKTTITDEAAGAFQAETPAGRNFHFGVREHAMSAIISGMTLCGLRGYGSGFMIFSDYARGAIRLAAMMELPTIHIFTHDSIGVGEDGPTHQPVEQLMSLRLIPDMMVFRPADANEVVEAWRTVMPMQNHPVALILTRQNLPTLDRTTHASASGVARGAYVLKDAPNGKPDVLLLASGSEVSLCLEAQEELATEGIQARVISMPCWELFEQQDDQYKESVLPASVTARVSVEAGSTLGWERYIGLQGRAIGMTTFGASAPLSDLLKKFGFTIENVVAHVKDVL</sequence>
<dbReference type="Gene3D" id="3.40.50.920">
    <property type="match status" value="1"/>
</dbReference>
<dbReference type="InterPro" id="IPR055152">
    <property type="entry name" value="Transketolase-like_C_2"/>
</dbReference>
<dbReference type="PANTHER" id="PTHR43522">
    <property type="entry name" value="TRANSKETOLASE"/>
    <property type="match status" value="1"/>
</dbReference>
<comment type="similarity">
    <text evidence="3">Belongs to the transketolase family.</text>
</comment>
<evidence type="ECO:0000256" key="2">
    <source>
        <dbReference type="ARBA" id="ARBA00001964"/>
    </source>
</evidence>
<evidence type="ECO:0000259" key="11">
    <source>
        <dbReference type="SMART" id="SM00861"/>
    </source>
</evidence>
<dbReference type="InterPro" id="IPR005475">
    <property type="entry name" value="Transketolase-like_Pyr-bd"/>
</dbReference>
<comment type="cofactor">
    <cofactor evidence="2">
        <name>thiamine diphosphate</name>
        <dbReference type="ChEBI" id="CHEBI:58937"/>
    </cofactor>
</comment>
<accession>A0A3B1DWL7</accession>
<evidence type="ECO:0000256" key="9">
    <source>
        <dbReference type="ARBA" id="ARBA00023052"/>
    </source>
</evidence>
<dbReference type="Pfam" id="PF00456">
    <property type="entry name" value="Transketolase_N"/>
    <property type="match status" value="1"/>
</dbReference>
<comment type="subunit">
    <text evidence="4">Homodimer.</text>
</comment>
<comment type="catalytic activity">
    <reaction evidence="10">
        <text>D-sedoheptulose 7-phosphate + D-glyceraldehyde 3-phosphate = aldehydo-D-ribose 5-phosphate + D-xylulose 5-phosphate</text>
        <dbReference type="Rhea" id="RHEA:10508"/>
        <dbReference type="ChEBI" id="CHEBI:57483"/>
        <dbReference type="ChEBI" id="CHEBI:57737"/>
        <dbReference type="ChEBI" id="CHEBI:58273"/>
        <dbReference type="ChEBI" id="CHEBI:59776"/>
        <dbReference type="EC" id="2.2.1.1"/>
    </reaction>
</comment>
<dbReference type="EC" id="2.2.1.1" evidence="5"/>
<dbReference type="EMBL" id="UOGL01000363">
    <property type="protein sequence ID" value="VAX39730.1"/>
    <property type="molecule type" value="Genomic_DNA"/>
</dbReference>
<dbReference type="Pfam" id="PF22613">
    <property type="entry name" value="Transketolase_C_1"/>
    <property type="match status" value="1"/>
</dbReference>
<dbReference type="GO" id="GO:0005829">
    <property type="term" value="C:cytosol"/>
    <property type="evidence" value="ECO:0007669"/>
    <property type="project" value="TreeGrafter"/>
</dbReference>
<keyword evidence="8" id="KW-0460">Magnesium</keyword>
<keyword evidence="7" id="KW-0479">Metal-binding</keyword>
<feature type="domain" description="Transketolase-like pyrimidine-binding" evidence="11">
    <location>
        <begin position="371"/>
        <end position="543"/>
    </location>
</feature>
<evidence type="ECO:0000313" key="12">
    <source>
        <dbReference type="EMBL" id="VAX39730.1"/>
    </source>
</evidence>
<evidence type="ECO:0000256" key="1">
    <source>
        <dbReference type="ARBA" id="ARBA00001946"/>
    </source>
</evidence>
<dbReference type="InterPro" id="IPR033247">
    <property type="entry name" value="Transketolase_fam"/>
</dbReference>
<dbReference type="InterPro" id="IPR005474">
    <property type="entry name" value="Transketolase_N"/>
</dbReference>
<reference evidence="12" key="1">
    <citation type="submission" date="2018-06" db="EMBL/GenBank/DDBJ databases">
        <authorList>
            <person name="Zhirakovskaya E."/>
        </authorList>
    </citation>
    <scope>NUCLEOTIDE SEQUENCE</scope>
</reference>
<evidence type="ECO:0000256" key="7">
    <source>
        <dbReference type="ARBA" id="ARBA00022723"/>
    </source>
</evidence>
<evidence type="ECO:0000256" key="10">
    <source>
        <dbReference type="ARBA" id="ARBA00049473"/>
    </source>
</evidence>
<dbReference type="Pfam" id="PF02779">
    <property type="entry name" value="Transket_pyr"/>
    <property type="match status" value="1"/>
</dbReference>
<dbReference type="FunFam" id="3.40.50.970:FF:000003">
    <property type="entry name" value="Transketolase"/>
    <property type="match status" value="1"/>
</dbReference>
<dbReference type="GO" id="GO:0004802">
    <property type="term" value="F:transketolase activity"/>
    <property type="evidence" value="ECO:0007669"/>
    <property type="project" value="UniProtKB-EC"/>
</dbReference>
<dbReference type="SUPFAM" id="SSF52518">
    <property type="entry name" value="Thiamin diphosphate-binding fold (THDP-binding)"/>
    <property type="match status" value="2"/>
</dbReference>
<name>A0A3B1DWL7_9ZZZZ</name>
<dbReference type="FunFam" id="3.40.50.970:FF:000004">
    <property type="entry name" value="Transketolase"/>
    <property type="match status" value="1"/>
</dbReference>
<dbReference type="NCBIfam" id="TIGR00232">
    <property type="entry name" value="tktlase_bact"/>
    <property type="match status" value="1"/>
</dbReference>
<dbReference type="InterPro" id="IPR029061">
    <property type="entry name" value="THDP-binding"/>
</dbReference>
<comment type="cofactor">
    <cofactor evidence="1">
        <name>Mg(2+)</name>
        <dbReference type="ChEBI" id="CHEBI:18420"/>
    </cofactor>
</comment>
<dbReference type="SMART" id="SM00861">
    <property type="entry name" value="Transket_pyr"/>
    <property type="match status" value="1"/>
</dbReference>
<evidence type="ECO:0000256" key="4">
    <source>
        <dbReference type="ARBA" id="ARBA00011738"/>
    </source>
</evidence>
<dbReference type="GO" id="GO:0046872">
    <property type="term" value="F:metal ion binding"/>
    <property type="evidence" value="ECO:0007669"/>
    <property type="project" value="UniProtKB-KW"/>
</dbReference>
<keyword evidence="9" id="KW-0786">Thiamine pyrophosphate</keyword>
<dbReference type="InterPro" id="IPR009014">
    <property type="entry name" value="Transketo_C/PFOR_II"/>
</dbReference>
<dbReference type="FunFam" id="3.40.50.920:FF:000003">
    <property type="entry name" value="Transketolase"/>
    <property type="match status" value="1"/>
</dbReference>
<organism evidence="12">
    <name type="scientific">hydrothermal vent metagenome</name>
    <dbReference type="NCBI Taxonomy" id="652676"/>
    <lineage>
        <taxon>unclassified sequences</taxon>
        <taxon>metagenomes</taxon>
        <taxon>ecological metagenomes</taxon>
    </lineage>
</organism>
<evidence type="ECO:0000256" key="5">
    <source>
        <dbReference type="ARBA" id="ARBA00013152"/>
    </source>
</evidence>
<dbReference type="Gene3D" id="3.40.50.970">
    <property type="match status" value="2"/>
</dbReference>
<evidence type="ECO:0000256" key="8">
    <source>
        <dbReference type="ARBA" id="ARBA00022842"/>
    </source>
</evidence>
<dbReference type="CDD" id="cd07033">
    <property type="entry name" value="TPP_PYR_DXS_TK_like"/>
    <property type="match status" value="1"/>
</dbReference>
<proteinExistence type="inferred from homology"/>
<dbReference type="GO" id="GO:0006098">
    <property type="term" value="P:pentose-phosphate shunt"/>
    <property type="evidence" value="ECO:0007669"/>
    <property type="project" value="TreeGrafter"/>
</dbReference>
<dbReference type="AlphaFoldDB" id="A0A3B1DWL7"/>
<keyword evidence="6 12" id="KW-0808">Transferase</keyword>
<protein>
    <recommendedName>
        <fullName evidence="5">transketolase</fullName>
        <ecNumber evidence="5">2.2.1.1</ecNumber>
    </recommendedName>
</protein>
<dbReference type="InterPro" id="IPR005478">
    <property type="entry name" value="Transketolase_bac-like"/>
</dbReference>
<dbReference type="CDD" id="cd02012">
    <property type="entry name" value="TPP_TK"/>
    <property type="match status" value="1"/>
</dbReference>